<dbReference type="InterPro" id="IPR020846">
    <property type="entry name" value="MFS_dom"/>
</dbReference>
<accession>A0A6N9H7M9</accession>
<feature type="compositionally biased region" description="Low complexity" evidence="7">
    <location>
        <begin position="454"/>
        <end position="463"/>
    </location>
</feature>
<evidence type="ECO:0000256" key="5">
    <source>
        <dbReference type="ARBA" id="ARBA00022989"/>
    </source>
</evidence>
<evidence type="ECO:0000259" key="9">
    <source>
        <dbReference type="PROSITE" id="PS50850"/>
    </source>
</evidence>
<keyword evidence="6 8" id="KW-0472">Membrane</keyword>
<feature type="region of interest" description="Disordered" evidence="7">
    <location>
        <begin position="196"/>
        <end position="221"/>
    </location>
</feature>
<evidence type="ECO:0000256" key="8">
    <source>
        <dbReference type="SAM" id="Phobius"/>
    </source>
</evidence>
<keyword evidence="3" id="KW-1003">Cell membrane</keyword>
<sequence length="463" mass="46441">MVGNFVDQLHIFLPLTALAPALPALVGDDAVAGTAALAITATLLGRPLGAVVFGRLADRAGRTRVTQAAIAGTAACTAAIALLPDHRAIGGAAMALVLLLRFAGGMFLAGEYTSAVPLAMEWAKPRRRGLLSGLIMAMAPWAQATVAASTLILLALLGPSAYAAYGWRCAFGAGALASLAVLLYYRRRVADARPAPAVARERSATRGNPEAQGGPEARCGTEPAAGSVRALVAGAQARAFWQVFALMSGLWLLTNMVVLQLAAALSAHTVGAALPAQAQPLVMAVAAVAQALVMSATGQLSTLLGRRRFFVAAGLLAAADGPAVYALLAGSRGLLAVCLLAAALQAVTVTAYGPVGAYLAERFPAHQRSVGYGAAYSVSIVIPALYPLWLPPLGVMLGSPTAAVGLVLALGGLLVAGAGALGPALRPAELDAAMARPTVGAGGEAGVQPDPAHASAAGRRGGS</sequence>
<evidence type="ECO:0000256" key="6">
    <source>
        <dbReference type="ARBA" id="ARBA00023136"/>
    </source>
</evidence>
<proteinExistence type="predicted"/>
<feature type="transmembrane region" description="Helical" evidence="8">
    <location>
        <begin position="65"/>
        <end position="83"/>
    </location>
</feature>
<organism evidence="10 11">
    <name type="scientific">Brevibacterium rongguiense</name>
    <dbReference type="NCBI Taxonomy" id="2695267"/>
    <lineage>
        <taxon>Bacteria</taxon>
        <taxon>Bacillati</taxon>
        <taxon>Actinomycetota</taxon>
        <taxon>Actinomycetes</taxon>
        <taxon>Micrococcales</taxon>
        <taxon>Brevibacteriaceae</taxon>
        <taxon>Brevibacterium</taxon>
    </lineage>
</organism>
<name>A0A6N9H7M9_9MICO</name>
<feature type="transmembrane region" description="Helical" evidence="8">
    <location>
        <begin position="402"/>
        <end position="425"/>
    </location>
</feature>
<feature type="transmembrane region" description="Helical" evidence="8">
    <location>
        <begin position="309"/>
        <end position="328"/>
    </location>
</feature>
<feature type="transmembrane region" description="Helical" evidence="8">
    <location>
        <begin position="130"/>
        <end position="156"/>
    </location>
</feature>
<dbReference type="GO" id="GO:0005886">
    <property type="term" value="C:plasma membrane"/>
    <property type="evidence" value="ECO:0007669"/>
    <property type="project" value="UniProtKB-SubCell"/>
</dbReference>
<protein>
    <submittedName>
        <fullName evidence="10">MFS transporter</fullName>
    </submittedName>
</protein>
<dbReference type="GO" id="GO:0022857">
    <property type="term" value="F:transmembrane transporter activity"/>
    <property type="evidence" value="ECO:0007669"/>
    <property type="project" value="InterPro"/>
</dbReference>
<feature type="transmembrane region" description="Helical" evidence="8">
    <location>
        <begin position="89"/>
        <end position="109"/>
    </location>
</feature>
<dbReference type="PANTHER" id="PTHR43045:SF1">
    <property type="entry name" value="SHIKIMATE TRANSPORTER"/>
    <property type="match status" value="1"/>
</dbReference>
<gene>
    <name evidence="10" type="ORF">GSY69_08255</name>
</gene>
<evidence type="ECO:0000256" key="3">
    <source>
        <dbReference type="ARBA" id="ARBA00022475"/>
    </source>
</evidence>
<feature type="transmembrane region" description="Helical" evidence="8">
    <location>
        <begin position="162"/>
        <end position="185"/>
    </location>
</feature>
<feature type="transmembrane region" description="Helical" evidence="8">
    <location>
        <begin position="334"/>
        <end position="360"/>
    </location>
</feature>
<evidence type="ECO:0000313" key="11">
    <source>
        <dbReference type="Proteomes" id="UP000469215"/>
    </source>
</evidence>
<evidence type="ECO:0000256" key="1">
    <source>
        <dbReference type="ARBA" id="ARBA00004651"/>
    </source>
</evidence>
<comment type="caution">
    <text evidence="10">The sequence shown here is derived from an EMBL/GenBank/DDBJ whole genome shotgun (WGS) entry which is preliminary data.</text>
</comment>
<dbReference type="PANTHER" id="PTHR43045">
    <property type="entry name" value="SHIKIMATE TRANSPORTER"/>
    <property type="match status" value="1"/>
</dbReference>
<feature type="transmembrane region" description="Helical" evidence="8">
    <location>
        <begin position="239"/>
        <end position="265"/>
    </location>
</feature>
<feature type="region of interest" description="Disordered" evidence="7">
    <location>
        <begin position="440"/>
        <end position="463"/>
    </location>
</feature>
<dbReference type="Proteomes" id="UP000469215">
    <property type="component" value="Unassembled WGS sequence"/>
</dbReference>
<dbReference type="Gene3D" id="1.20.1250.20">
    <property type="entry name" value="MFS general substrate transporter like domains"/>
    <property type="match status" value="2"/>
</dbReference>
<dbReference type="PROSITE" id="PS50850">
    <property type="entry name" value="MFS"/>
    <property type="match status" value="1"/>
</dbReference>
<keyword evidence="4 8" id="KW-0812">Transmembrane</keyword>
<keyword evidence="11" id="KW-1185">Reference proteome</keyword>
<keyword evidence="2" id="KW-0813">Transport</keyword>
<feature type="transmembrane region" description="Helical" evidence="8">
    <location>
        <begin position="30"/>
        <end position="53"/>
    </location>
</feature>
<keyword evidence="5 8" id="KW-1133">Transmembrane helix</keyword>
<feature type="transmembrane region" description="Helical" evidence="8">
    <location>
        <begin position="372"/>
        <end position="390"/>
    </location>
</feature>
<dbReference type="InterPro" id="IPR011701">
    <property type="entry name" value="MFS"/>
</dbReference>
<dbReference type="EMBL" id="WWEQ01000030">
    <property type="protein sequence ID" value="MYM19959.1"/>
    <property type="molecule type" value="Genomic_DNA"/>
</dbReference>
<reference evidence="10 11" key="1">
    <citation type="submission" date="2020-01" db="EMBL/GenBank/DDBJ databases">
        <authorList>
            <person name="Deng T."/>
        </authorList>
    </citation>
    <scope>NUCLEOTIDE SEQUENCE [LARGE SCALE GENOMIC DNA]</scope>
    <source>
        <strain evidence="10 11">5221</strain>
    </source>
</reference>
<dbReference type="AlphaFoldDB" id="A0A6N9H7M9"/>
<evidence type="ECO:0000256" key="2">
    <source>
        <dbReference type="ARBA" id="ARBA00022448"/>
    </source>
</evidence>
<evidence type="ECO:0000313" key="10">
    <source>
        <dbReference type="EMBL" id="MYM19959.1"/>
    </source>
</evidence>
<evidence type="ECO:0000256" key="4">
    <source>
        <dbReference type="ARBA" id="ARBA00022692"/>
    </source>
</evidence>
<dbReference type="Pfam" id="PF07690">
    <property type="entry name" value="MFS_1"/>
    <property type="match status" value="1"/>
</dbReference>
<feature type="transmembrane region" description="Helical" evidence="8">
    <location>
        <begin position="277"/>
        <end position="297"/>
    </location>
</feature>
<evidence type="ECO:0000256" key="7">
    <source>
        <dbReference type="SAM" id="MobiDB-lite"/>
    </source>
</evidence>
<feature type="domain" description="Major facilitator superfamily (MFS) profile" evidence="9">
    <location>
        <begin position="1"/>
        <end position="429"/>
    </location>
</feature>
<comment type="subcellular location">
    <subcellularLocation>
        <location evidence="1">Cell membrane</location>
        <topology evidence="1">Multi-pass membrane protein</topology>
    </subcellularLocation>
</comment>
<dbReference type="InterPro" id="IPR036259">
    <property type="entry name" value="MFS_trans_sf"/>
</dbReference>
<dbReference type="SUPFAM" id="SSF103473">
    <property type="entry name" value="MFS general substrate transporter"/>
    <property type="match status" value="1"/>
</dbReference>